<dbReference type="CDD" id="cd07505">
    <property type="entry name" value="HAD_BPGM-like"/>
    <property type="match status" value="1"/>
</dbReference>
<dbReference type="InterPro" id="IPR006439">
    <property type="entry name" value="HAD-SF_hydro_IA"/>
</dbReference>
<dbReference type="Pfam" id="PF00702">
    <property type="entry name" value="Hydrolase"/>
    <property type="match status" value="1"/>
</dbReference>
<dbReference type="InterPro" id="IPR023198">
    <property type="entry name" value="PGP-like_dom2"/>
</dbReference>
<name>A0A1C6W1F2_9ACTN</name>
<dbReference type="InterPro" id="IPR023214">
    <property type="entry name" value="HAD_sf"/>
</dbReference>
<reference evidence="1 2" key="1">
    <citation type="submission" date="2016-06" db="EMBL/GenBank/DDBJ databases">
        <authorList>
            <person name="Kjaerup R.B."/>
            <person name="Dalgaard T.S."/>
            <person name="Juul-Madsen H.R."/>
        </authorList>
    </citation>
    <scope>NUCLEOTIDE SEQUENCE [LARGE SCALE GENOMIC DNA]</scope>
    <source>
        <strain evidence="1 2">DSM 43363</strain>
    </source>
</reference>
<dbReference type="PRINTS" id="PR00413">
    <property type="entry name" value="HADHALOGNASE"/>
</dbReference>
<gene>
    <name evidence="1" type="ORF">GA0070608_4956</name>
</gene>
<dbReference type="AlphaFoldDB" id="A0A1C6W1F2"/>
<dbReference type="STRING" id="47871.GA0070608_4956"/>
<accession>A0A1C6W1F2</accession>
<dbReference type="InterPro" id="IPR051806">
    <property type="entry name" value="HAD-like_SPP"/>
</dbReference>
<dbReference type="PANTHER" id="PTHR43481">
    <property type="entry name" value="FRUCTOSE-1-PHOSPHATE PHOSPHATASE"/>
    <property type="match status" value="1"/>
</dbReference>
<evidence type="ECO:0000313" key="1">
    <source>
        <dbReference type="EMBL" id="SCL72346.1"/>
    </source>
</evidence>
<dbReference type="InterPro" id="IPR036412">
    <property type="entry name" value="HAD-like_sf"/>
</dbReference>
<dbReference type="SUPFAM" id="SSF56784">
    <property type="entry name" value="HAD-like"/>
    <property type="match status" value="1"/>
</dbReference>
<organism evidence="1 2">
    <name type="scientific">Micromonospora peucetia</name>
    <dbReference type="NCBI Taxonomy" id="47871"/>
    <lineage>
        <taxon>Bacteria</taxon>
        <taxon>Bacillati</taxon>
        <taxon>Actinomycetota</taxon>
        <taxon>Actinomycetes</taxon>
        <taxon>Micromonosporales</taxon>
        <taxon>Micromonosporaceae</taxon>
        <taxon>Micromonospora</taxon>
    </lineage>
</organism>
<dbReference type="SFLD" id="SFLDS00003">
    <property type="entry name" value="Haloacid_Dehalogenase"/>
    <property type="match status" value="1"/>
</dbReference>
<dbReference type="Gene3D" id="1.10.150.240">
    <property type="entry name" value="Putative phosphatase, domain 2"/>
    <property type="match status" value="1"/>
</dbReference>
<evidence type="ECO:0000313" key="2">
    <source>
        <dbReference type="Proteomes" id="UP000199343"/>
    </source>
</evidence>
<dbReference type="Gene3D" id="3.40.50.1000">
    <property type="entry name" value="HAD superfamily/HAD-like"/>
    <property type="match status" value="1"/>
</dbReference>
<dbReference type="GO" id="GO:0050308">
    <property type="term" value="F:sugar-phosphatase activity"/>
    <property type="evidence" value="ECO:0007669"/>
    <property type="project" value="TreeGrafter"/>
</dbReference>
<dbReference type="PANTHER" id="PTHR43481:SF4">
    <property type="entry name" value="GLYCEROL-1-PHOSPHATE PHOSPHOHYDROLASE 1-RELATED"/>
    <property type="match status" value="1"/>
</dbReference>
<dbReference type="Proteomes" id="UP000199343">
    <property type="component" value="Unassembled WGS sequence"/>
</dbReference>
<proteinExistence type="predicted"/>
<dbReference type="NCBIfam" id="TIGR01509">
    <property type="entry name" value="HAD-SF-IA-v3"/>
    <property type="match status" value="1"/>
</dbReference>
<dbReference type="SFLD" id="SFLDG01129">
    <property type="entry name" value="C1.5:_HAD__Beta-PGM__Phosphata"/>
    <property type="match status" value="1"/>
</dbReference>
<dbReference type="EMBL" id="FMIC01000002">
    <property type="protein sequence ID" value="SCL72346.1"/>
    <property type="molecule type" value="Genomic_DNA"/>
</dbReference>
<sequence length="225" mass="23827">MTVVKKWAVLFDLDGTLVDTAPLWRAALTALIGRRQAVPAGVVDGLRGLTALEAVITVHRRLGWSDADPIADVTWVERFVRRRHLDGGARWDGFGLRLVADLRQHGVPVGLVTSSSREIVNALLTHNDVPRFDVVVCGDDVARAKPAPDPYLLGARRLRLPPSQCVVVEDSPTGLSSAMAAGCPVVVVGDHGSPSPSGRATCLADLTVPTLFAAAPPETPDGDPS</sequence>
<protein>
    <submittedName>
        <fullName evidence="1">Haloacid dehalogenase superfamily, subfamily IA, variant 3 with third motif having DD or ED</fullName>
    </submittedName>
</protein>